<dbReference type="KEGG" id="tam:Theam_0370"/>
<keyword evidence="1" id="KW-0479">Metal-binding</keyword>
<sequence length="57" mass="6582">MKKVKCPNCGKEVEWENNPFRPFCCEQCKLADLSKWLNEEYAVVEEIVLEEEGDSGS</sequence>
<dbReference type="EMBL" id="CP002444">
    <property type="protein sequence ID" value="ADU96343.1"/>
    <property type="molecule type" value="Genomic_DNA"/>
</dbReference>
<dbReference type="RefSeq" id="WP_013537129.1">
    <property type="nucleotide sequence ID" value="NC_014926.1"/>
</dbReference>
<dbReference type="HAMAP" id="MF_00649">
    <property type="entry name" value="DNA_gyrase_inhibitor_YacG"/>
    <property type="match status" value="1"/>
</dbReference>
<dbReference type="InterPro" id="IPR005584">
    <property type="entry name" value="DNA_gyrase_inhibitor_YacG"/>
</dbReference>
<dbReference type="InterPro" id="IPR013088">
    <property type="entry name" value="Znf_NHR/GATA"/>
</dbReference>
<dbReference type="SUPFAM" id="SSF57716">
    <property type="entry name" value="Glucocorticoid receptor-like (DNA-binding domain)"/>
    <property type="match status" value="1"/>
</dbReference>
<dbReference type="eggNOG" id="COG3024">
    <property type="taxonomic scope" value="Bacteria"/>
</dbReference>
<gene>
    <name evidence="3" type="ordered locus">Theam_0370</name>
</gene>
<evidence type="ECO:0000256" key="1">
    <source>
        <dbReference type="ARBA" id="ARBA00022723"/>
    </source>
</evidence>
<dbReference type="PANTHER" id="PTHR36150">
    <property type="entry name" value="DNA GYRASE INHIBITOR YACG"/>
    <property type="match status" value="1"/>
</dbReference>
<dbReference type="HOGENOM" id="CLU_178280_3_2_0"/>
<dbReference type="STRING" id="648996.Theam_0370"/>
<evidence type="ECO:0000256" key="2">
    <source>
        <dbReference type="ARBA" id="ARBA00022833"/>
    </source>
</evidence>
<name>E8T4T1_THEA1</name>
<keyword evidence="4" id="KW-1185">Reference proteome</keyword>
<evidence type="ECO:0000313" key="3">
    <source>
        <dbReference type="EMBL" id="ADU96343.1"/>
    </source>
</evidence>
<dbReference type="GO" id="GO:0006355">
    <property type="term" value="P:regulation of DNA-templated transcription"/>
    <property type="evidence" value="ECO:0007669"/>
    <property type="project" value="InterPro"/>
</dbReference>
<accession>E8T4T1</accession>
<protein>
    <recommendedName>
        <fullName evidence="5">DNA gyrase inhibitor YacG</fullName>
    </recommendedName>
</protein>
<dbReference type="OrthoDB" id="9809663at2"/>
<dbReference type="Pfam" id="PF03884">
    <property type="entry name" value="YacG"/>
    <property type="match status" value="1"/>
</dbReference>
<dbReference type="AlphaFoldDB" id="E8T4T1"/>
<evidence type="ECO:0000313" key="4">
    <source>
        <dbReference type="Proteomes" id="UP000006362"/>
    </source>
</evidence>
<dbReference type="Gene3D" id="3.30.50.10">
    <property type="entry name" value="Erythroid Transcription Factor GATA-1, subunit A"/>
    <property type="match status" value="1"/>
</dbReference>
<evidence type="ECO:0008006" key="5">
    <source>
        <dbReference type="Google" id="ProtNLM"/>
    </source>
</evidence>
<dbReference type="PANTHER" id="PTHR36150:SF1">
    <property type="entry name" value="DNA GYRASE INHIBITOR YACG"/>
    <property type="match status" value="1"/>
</dbReference>
<dbReference type="GO" id="GO:0008270">
    <property type="term" value="F:zinc ion binding"/>
    <property type="evidence" value="ECO:0007669"/>
    <property type="project" value="InterPro"/>
</dbReference>
<organism evidence="3 4">
    <name type="scientific">Thermovibrio ammonificans (strain DSM 15698 / JCM 12110 / HB-1)</name>
    <dbReference type="NCBI Taxonomy" id="648996"/>
    <lineage>
        <taxon>Bacteria</taxon>
        <taxon>Pseudomonadati</taxon>
        <taxon>Aquificota</taxon>
        <taxon>Aquificia</taxon>
        <taxon>Desulfurobacteriales</taxon>
        <taxon>Desulfurobacteriaceae</taxon>
        <taxon>Thermovibrio</taxon>
    </lineage>
</organism>
<dbReference type="Proteomes" id="UP000006362">
    <property type="component" value="Chromosome"/>
</dbReference>
<proteinExistence type="inferred from homology"/>
<keyword evidence="2" id="KW-0862">Zinc</keyword>
<reference evidence="3" key="1">
    <citation type="submission" date="2011-01" db="EMBL/GenBank/DDBJ databases">
        <title>Complete sequence of chromosome of Thermovibrio ammonificans HB-1.</title>
        <authorList>
            <consortium name="US DOE Joint Genome Institute"/>
            <person name="Lucas S."/>
            <person name="Copeland A."/>
            <person name="Lapidus A."/>
            <person name="Cheng J.-F."/>
            <person name="Goodwin L."/>
            <person name="Pitluck S."/>
            <person name="Davenport K."/>
            <person name="Detter J.C."/>
            <person name="Han C."/>
            <person name="Tapia R."/>
            <person name="Land M."/>
            <person name="Hauser L."/>
            <person name="Kyrpides N."/>
            <person name="Ivanova N."/>
            <person name="Ovchinnikova G."/>
            <person name="Vetriani C."/>
            <person name="Woyke T."/>
        </authorList>
    </citation>
    <scope>NUCLEOTIDE SEQUENCE [LARGE SCALE GENOMIC DNA]</scope>
    <source>
        <strain evidence="3">HB-1</strain>
    </source>
</reference>